<keyword evidence="1" id="KW-0560">Oxidoreductase</keyword>
<reference evidence="3 4" key="1">
    <citation type="submission" date="2016-10" db="EMBL/GenBank/DDBJ databases">
        <authorList>
            <person name="de Groot N.N."/>
        </authorList>
    </citation>
    <scope>NUCLEOTIDE SEQUENCE [LARGE SCALE GENOMIC DNA]</scope>
    <source>
        <strain evidence="3 4">DSM 17890</strain>
    </source>
</reference>
<evidence type="ECO:0000259" key="2">
    <source>
        <dbReference type="Pfam" id="PF00248"/>
    </source>
</evidence>
<name>A0A1H3AZ55_9RHOB</name>
<dbReference type="EMBL" id="FNMZ01000004">
    <property type="protein sequence ID" value="SDX34967.1"/>
    <property type="molecule type" value="Genomic_DNA"/>
</dbReference>
<dbReference type="InterPro" id="IPR036812">
    <property type="entry name" value="NAD(P)_OxRdtase_dom_sf"/>
</dbReference>
<evidence type="ECO:0000256" key="1">
    <source>
        <dbReference type="ARBA" id="ARBA00023002"/>
    </source>
</evidence>
<keyword evidence="4" id="KW-1185">Reference proteome</keyword>
<dbReference type="FunFam" id="3.20.20.100:FF:000004">
    <property type="entry name" value="Oxidoreductase, aldo/keto reductase"/>
    <property type="match status" value="1"/>
</dbReference>
<dbReference type="AlphaFoldDB" id="A0A1H3AZ55"/>
<dbReference type="OrthoDB" id="9803483at2"/>
<protein>
    <submittedName>
        <fullName evidence="3">Predicted oxidoreductase</fullName>
    </submittedName>
</protein>
<dbReference type="SUPFAM" id="SSF51430">
    <property type="entry name" value="NAD(P)-linked oxidoreductase"/>
    <property type="match status" value="1"/>
</dbReference>
<sequence length="327" mass="34326">MRQIPLGPSGLTVPPIVLGANVFGWTADEATSFAVLDAAVEAGLNALDTADVYSRWAPGHAGGESESVIGRWLTARPGMRARIVLITKGGSDMGRDPQGLPASGLSARWLEQAIDASLARLGVDCVDHYFAHRPDDATPHAETLGAYDRMIKAGKIRSIGASNFSPEQLRGALETADREGLPRYSSLQPEYNLVARDKLEGPLLDLCRAEGLGVIPYFGLASGFLTGLYRSREDVAAKPRRGRLEVYMTPEGLRALEALDDVAARHAAKPAHVALAWVAAQDGVTGPIASATSVAQVADLVAAAALELSAQDLADLDAATKPAATTG</sequence>
<feature type="domain" description="NADP-dependent oxidoreductase" evidence="2">
    <location>
        <begin position="15"/>
        <end position="319"/>
    </location>
</feature>
<dbReference type="CDD" id="cd19081">
    <property type="entry name" value="AKR_AKR9C1"/>
    <property type="match status" value="1"/>
</dbReference>
<dbReference type="Proteomes" id="UP000199118">
    <property type="component" value="Unassembled WGS sequence"/>
</dbReference>
<organism evidence="3 4">
    <name type="scientific">Albimonas donghaensis</name>
    <dbReference type="NCBI Taxonomy" id="356660"/>
    <lineage>
        <taxon>Bacteria</taxon>
        <taxon>Pseudomonadati</taxon>
        <taxon>Pseudomonadota</taxon>
        <taxon>Alphaproteobacteria</taxon>
        <taxon>Rhodobacterales</taxon>
        <taxon>Paracoccaceae</taxon>
        <taxon>Albimonas</taxon>
    </lineage>
</organism>
<dbReference type="InterPro" id="IPR023210">
    <property type="entry name" value="NADP_OxRdtase_dom"/>
</dbReference>
<dbReference type="PANTHER" id="PTHR43364">
    <property type="entry name" value="NADH-SPECIFIC METHYLGLYOXAL REDUCTASE-RELATED"/>
    <property type="match status" value="1"/>
</dbReference>
<dbReference type="GO" id="GO:0016491">
    <property type="term" value="F:oxidoreductase activity"/>
    <property type="evidence" value="ECO:0007669"/>
    <property type="project" value="UniProtKB-KW"/>
</dbReference>
<dbReference type="InterPro" id="IPR050523">
    <property type="entry name" value="AKR_Detox_Biosynth"/>
</dbReference>
<dbReference type="STRING" id="356660.SAMN05444336_104377"/>
<dbReference type="Pfam" id="PF00248">
    <property type="entry name" value="Aldo_ket_red"/>
    <property type="match status" value="1"/>
</dbReference>
<gene>
    <name evidence="3" type="ORF">SAMN05444336_104377</name>
</gene>
<evidence type="ECO:0000313" key="4">
    <source>
        <dbReference type="Proteomes" id="UP000199118"/>
    </source>
</evidence>
<dbReference type="GO" id="GO:0005829">
    <property type="term" value="C:cytosol"/>
    <property type="evidence" value="ECO:0007669"/>
    <property type="project" value="TreeGrafter"/>
</dbReference>
<evidence type="ECO:0000313" key="3">
    <source>
        <dbReference type="EMBL" id="SDX34967.1"/>
    </source>
</evidence>
<dbReference type="RefSeq" id="WP_092682784.1">
    <property type="nucleotide sequence ID" value="NZ_FNMZ01000004.1"/>
</dbReference>
<dbReference type="PANTHER" id="PTHR43364:SF6">
    <property type="entry name" value="OXIDOREDUCTASE-RELATED"/>
    <property type="match status" value="1"/>
</dbReference>
<dbReference type="Gene3D" id="3.20.20.100">
    <property type="entry name" value="NADP-dependent oxidoreductase domain"/>
    <property type="match status" value="1"/>
</dbReference>
<accession>A0A1H3AZ55</accession>
<proteinExistence type="predicted"/>